<proteinExistence type="predicted"/>
<reference evidence="1" key="1">
    <citation type="journal article" date="2015" name="Nature">
        <title>Complex archaea that bridge the gap between prokaryotes and eukaryotes.</title>
        <authorList>
            <person name="Spang A."/>
            <person name="Saw J.H."/>
            <person name="Jorgensen S.L."/>
            <person name="Zaremba-Niedzwiedzka K."/>
            <person name="Martijn J."/>
            <person name="Lind A.E."/>
            <person name="van Eijk R."/>
            <person name="Schleper C."/>
            <person name="Guy L."/>
            <person name="Ettema T.J."/>
        </authorList>
    </citation>
    <scope>NUCLEOTIDE SEQUENCE</scope>
</reference>
<accession>A0A0F9PZZ0</accession>
<evidence type="ECO:0000313" key="1">
    <source>
        <dbReference type="EMBL" id="KKN30262.1"/>
    </source>
</evidence>
<organism evidence="1">
    <name type="scientific">marine sediment metagenome</name>
    <dbReference type="NCBI Taxonomy" id="412755"/>
    <lineage>
        <taxon>unclassified sequences</taxon>
        <taxon>metagenomes</taxon>
        <taxon>ecological metagenomes</taxon>
    </lineage>
</organism>
<dbReference type="AlphaFoldDB" id="A0A0F9PZZ0"/>
<protein>
    <submittedName>
        <fullName evidence="1">Uncharacterized protein</fullName>
    </submittedName>
</protein>
<comment type="caution">
    <text evidence="1">The sequence shown here is derived from an EMBL/GenBank/DDBJ whole genome shotgun (WGS) entry which is preliminary data.</text>
</comment>
<gene>
    <name evidence="1" type="ORF">LCGC14_0835770</name>
</gene>
<dbReference type="EMBL" id="LAZR01002422">
    <property type="protein sequence ID" value="KKN30262.1"/>
    <property type="molecule type" value="Genomic_DNA"/>
</dbReference>
<sequence>MRITKLIRHFRFEEINRKDITLEAGARLNPKTNRLQLDGPPFPATGIARTPVMNPTTVKQWLGFQAFIVQRFIGGAEIGGGVASVAVTSAGYRLTDGTDEFFHDGGSWVVNVVDFNTEEEVAANIATFPVTAQKLGVVVQLTTTDPEVTPELEEIRVLWASDVEHFEDVILRSLVRELRETVRPIGELIIGALNSGGDVTSVDLSGNTIETPYDLVDVDSVYDETADPDHLTDLFSSFDSGTKVVTLSAGVPETNDIRVRFVYTPPVAVTTSQDFNEISRVPILVLDEITWVDTRRMAIDDEVVDKGAETAVRVPAPFQGDIEIALLGITDKLVDHYRLTDQIRRFFLNRPSIRSRGLDERFGMLLVEEYDSRTPAGSADLHTGRALFRIRDVTFHGQDAVDVPIVTKLSTEDGFVIAEKA</sequence>
<name>A0A0F9PZZ0_9ZZZZ</name>